<dbReference type="EMBL" id="LSBJ02000004">
    <property type="protein sequence ID" value="OAQ59826.1"/>
    <property type="molecule type" value="Genomic_DNA"/>
</dbReference>
<gene>
    <name evidence="1" type="ORF">VFPPC_16803</name>
</gene>
<evidence type="ECO:0000313" key="2">
    <source>
        <dbReference type="Proteomes" id="UP000078397"/>
    </source>
</evidence>
<sequence>MAAPGKTCVGCWTERLCTGVLGFLVDPRKLVTSAALVDIRVSTNSIKISQRENCFLNTVGNY</sequence>
<keyword evidence="2" id="KW-1185">Reference proteome</keyword>
<organism evidence="1 2">
    <name type="scientific">Pochonia chlamydosporia 170</name>
    <dbReference type="NCBI Taxonomy" id="1380566"/>
    <lineage>
        <taxon>Eukaryota</taxon>
        <taxon>Fungi</taxon>
        <taxon>Dikarya</taxon>
        <taxon>Ascomycota</taxon>
        <taxon>Pezizomycotina</taxon>
        <taxon>Sordariomycetes</taxon>
        <taxon>Hypocreomycetidae</taxon>
        <taxon>Hypocreales</taxon>
        <taxon>Clavicipitaceae</taxon>
        <taxon>Pochonia</taxon>
    </lineage>
</organism>
<protein>
    <submittedName>
        <fullName evidence="1">Uncharacterized protein</fullName>
    </submittedName>
</protein>
<dbReference type="Proteomes" id="UP000078397">
    <property type="component" value="Unassembled WGS sequence"/>
</dbReference>
<proteinExistence type="predicted"/>
<comment type="caution">
    <text evidence="1">The sequence shown here is derived from an EMBL/GenBank/DDBJ whole genome shotgun (WGS) entry which is preliminary data.</text>
</comment>
<evidence type="ECO:0000313" key="1">
    <source>
        <dbReference type="EMBL" id="OAQ59826.1"/>
    </source>
</evidence>
<accession>A0A179F327</accession>
<name>A0A179F327_METCM</name>
<reference evidence="1 2" key="1">
    <citation type="journal article" date="2016" name="PLoS Pathog.">
        <title>Biosynthesis of antibiotic leucinostatins in bio-control fungus Purpureocillium lilacinum and their inhibition on phytophthora revealed by genome mining.</title>
        <authorList>
            <person name="Wang G."/>
            <person name="Liu Z."/>
            <person name="Lin R."/>
            <person name="Li E."/>
            <person name="Mao Z."/>
            <person name="Ling J."/>
            <person name="Yang Y."/>
            <person name="Yin W.B."/>
            <person name="Xie B."/>
        </authorList>
    </citation>
    <scope>NUCLEOTIDE SEQUENCE [LARGE SCALE GENOMIC DNA]</scope>
    <source>
        <strain evidence="1">170</strain>
    </source>
</reference>
<dbReference type="RefSeq" id="XP_018137787.1">
    <property type="nucleotide sequence ID" value="XM_018294556.1"/>
</dbReference>
<dbReference type="AlphaFoldDB" id="A0A179F327"/>
<dbReference type="GeneID" id="28858550"/>
<dbReference type="KEGG" id="pchm:VFPPC_16803"/>